<dbReference type="AlphaFoldDB" id="A0A6A5XW35"/>
<organism evidence="1 2">
    <name type="scientific">Aaosphaeria arxii CBS 175.79</name>
    <dbReference type="NCBI Taxonomy" id="1450172"/>
    <lineage>
        <taxon>Eukaryota</taxon>
        <taxon>Fungi</taxon>
        <taxon>Dikarya</taxon>
        <taxon>Ascomycota</taxon>
        <taxon>Pezizomycotina</taxon>
        <taxon>Dothideomycetes</taxon>
        <taxon>Pleosporomycetidae</taxon>
        <taxon>Pleosporales</taxon>
        <taxon>Pleosporales incertae sedis</taxon>
        <taxon>Aaosphaeria</taxon>
    </lineage>
</organism>
<keyword evidence="2" id="KW-1185">Reference proteome</keyword>
<reference evidence="1" key="1">
    <citation type="journal article" date="2020" name="Stud. Mycol.">
        <title>101 Dothideomycetes genomes: a test case for predicting lifestyles and emergence of pathogens.</title>
        <authorList>
            <person name="Haridas S."/>
            <person name="Albert R."/>
            <person name="Binder M."/>
            <person name="Bloem J."/>
            <person name="Labutti K."/>
            <person name="Salamov A."/>
            <person name="Andreopoulos B."/>
            <person name="Baker S."/>
            <person name="Barry K."/>
            <person name="Bills G."/>
            <person name="Bluhm B."/>
            <person name="Cannon C."/>
            <person name="Castanera R."/>
            <person name="Culley D."/>
            <person name="Daum C."/>
            <person name="Ezra D."/>
            <person name="Gonzalez J."/>
            <person name="Henrissat B."/>
            <person name="Kuo A."/>
            <person name="Liang C."/>
            <person name="Lipzen A."/>
            <person name="Lutzoni F."/>
            <person name="Magnuson J."/>
            <person name="Mondo S."/>
            <person name="Nolan M."/>
            <person name="Ohm R."/>
            <person name="Pangilinan J."/>
            <person name="Park H.-J."/>
            <person name="Ramirez L."/>
            <person name="Alfaro M."/>
            <person name="Sun H."/>
            <person name="Tritt A."/>
            <person name="Yoshinaga Y."/>
            <person name="Zwiers L.-H."/>
            <person name="Turgeon B."/>
            <person name="Goodwin S."/>
            <person name="Spatafora J."/>
            <person name="Crous P."/>
            <person name="Grigoriev I."/>
        </authorList>
    </citation>
    <scope>NUCLEOTIDE SEQUENCE</scope>
    <source>
        <strain evidence="1">CBS 175.79</strain>
    </source>
</reference>
<dbReference type="SUPFAM" id="SSF46785">
    <property type="entry name" value="Winged helix' DNA-binding domain"/>
    <property type="match status" value="1"/>
</dbReference>
<sequence length="462" mass="49733">MQSVFEKQLESHAIDLGSAVQVLADQCRDAGIGASDCSTNGATPESRTRTVGSILATVGHLQTLLFQLEPTLFLQQLASQNQLLACLQWLGEFQVLAFVPLGANCSVPIKDVADLADVPEAHLSRVVRIMAIAGFLREPQPGHIEHTALSASFVTRPAHLDAAMFLAETIAPSALHMAAASRQHSTARAFGFGADGSACDAGDSAYTLATRGSPTEDSTFQLAFERRKRLQRQWPAYLNSVGDTDDAAAELLGQLDWIGLGNSCVVDVGGPIPGRTNTGNRCAIQALADLYPALSFAVQTEDPSAPISPSFPDPGRRISVHKRPNGAPQTIKDAAVYMVRLSTSSSPPIVPIRERILSELRSHLRVLEGNRSALLILTPRLLPDPGSVDVQVESMARLRDLSLLQLANERDLNMQELMDLVDSVHDANGRLVVIKQLRSRNSSVVALGIRYQSHSERPLNAA</sequence>
<evidence type="ECO:0008006" key="3">
    <source>
        <dbReference type="Google" id="ProtNLM"/>
    </source>
</evidence>
<dbReference type="InterPro" id="IPR029063">
    <property type="entry name" value="SAM-dependent_MTases_sf"/>
</dbReference>
<dbReference type="Gene3D" id="3.40.50.150">
    <property type="entry name" value="Vaccinia Virus protein VP39"/>
    <property type="match status" value="1"/>
</dbReference>
<dbReference type="GeneID" id="54284784"/>
<evidence type="ECO:0000313" key="1">
    <source>
        <dbReference type="EMBL" id="KAF2017047.1"/>
    </source>
</evidence>
<dbReference type="Gene3D" id="1.10.10.10">
    <property type="entry name" value="Winged helix-like DNA-binding domain superfamily/Winged helix DNA-binding domain"/>
    <property type="match status" value="1"/>
</dbReference>
<dbReference type="PANTHER" id="PTHR43712:SF15">
    <property type="entry name" value="MONODICTYPHENONE CLUSTER TRANSCRIPTIONAL COACTIVATOR MDPA"/>
    <property type="match status" value="1"/>
</dbReference>
<gene>
    <name evidence="1" type="ORF">BU24DRAFT_420072</name>
</gene>
<name>A0A6A5XW35_9PLEO</name>
<proteinExistence type="predicted"/>
<protein>
    <recommendedName>
        <fullName evidence="3">O-methyltransferase family protein</fullName>
    </recommendedName>
</protein>
<dbReference type="EMBL" id="ML978068">
    <property type="protein sequence ID" value="KAF2017047.1"/>
    <property type="molecule type" value="Genomic_DNA"/>
</dbReference>
<evidence type="ECO:0000313" key="2">
    <source>
        <dbReference type="Proteomes" id="UP000799778"/>
    </source>
</evidence>
<dbReference type="Proteomes" id="UP000799778">
    <property type="component" value="Unassembled WGS sequence"/>
</dbReference>
<dbReference type="InterPro" id="IPR036390">
    <property type="entry name" value="WH_DNA-bd_sf"/>
</dbReference>
<dbReference type="OrthoDB" id="2410195at2759"/>
<accession>A0A6A5XW35</accession>
<dbReference type="PANTHER" id="PTHR43712">
    <property type="entry name" value="PUTATIVE (AFU_ORTHOLOGUE AFUA_4G14580)-RELATED"/>
    <property type="match status" value="1"/>
</dbReference>
<dbReference type="InterPro" id="IPR036388">
    <property type="entry name" value="WH-like_DNA-bd_sf"/>
</dbReference>
<dbReference type="RefSeq" id="XP_033385386.1">
    <property type="nucleotide sequence ID" value="XM_033527387.1"/>
</dbReference>